<dbReference type="InterPro" id="IPR001841">
    <property type="entry name" value="Znf_RING"/>
</dbReference>
<dbReference type="GO" id="GO:0000118">
    <property type="term" value="C:histone deacetylase complex"/>
    <property type="evidence" value="ECO:0007669"/>
    <property type="project" value="TreeGrafter"/>
</dbReference>
<feature type="compositionally biased region" description="Basic and acidic residues" evidence="8">
    <location>
        <begin position="280"/>
        <end position="296"/>
    </location>
</feature>
<dbReference type="PANTHER" id="PTHR12549:SF11">
    <property type="entry name" value="LYSINE-SPECIFIC DEMETHYLASE JMJ25"/>
    <property type="match status" value="1"/>
</dbReference>
<dbReference type="GO" id="GO:0000785">
    <property type="term" value="C:chromatin"/>
    <property type="evidence" value="ECO:0007669"/>
    <property type="project" value="TreeGrafter"/>
</dbReference>
<evidence type="ECO:0000256" key="3">
    <source>
        <dbReference type="ARBA" id="ARBA00022723"/>
    </source>
</evidence>
<evidence type="ECO:0000313" key="11">
    <source>
        <dbReference type="EMBL" id="RAL50003.1"/>
    </source>
</evidence>
<dbReference type="Proteomes" id="UP000249390">
    <property type="component" value="Unassembled WGS sequence"/>
</dbReference>
<evidence type="ECO:0000256" key="8">
    <source>
        <dbReference type="SAM" id="MobiDB-lite"/>
    </source>
</evidence>
<evidence type="ECO:0000256" key="2">
    <source>
        <dbReference type="ARBA" id="ARBA00006801"/>
    </source>
</evidence>
<keyword evidence="5" id="KW-0804">Transcription</keyword>
<feature type="region of interest" description="Disordered" evidence="8">
    <location>
        <begin position="521"/>
        <end position="552"/>
    </location>
</feature>
<feature type="region of interest" description="Disordered" evidence="8">
    <location>
        <begin position="864"/>
        <end position="987"/>
    </location>
</feature>
<evidence type="ECO:0000259" key="9">
    <source>
        <dbReference type="PROSITE" id="PS50089"/>
    </source>
</evidence>
<dbReference type="Gene3D" id="2.60.120.650">
    <property type="entry name" value="Cupin"/>
    <property type="match status" value="2"/>
</dbReference>
<dbReference type="PROSITE" id="PS50089">
    <property type="entry name" value="ZF_RING_2"/>
    <property type="match status" value="1"/>
</dbReference>
<dbReference type="EMBL" id="NQVE01000072">
    <property type="protein sequence ID" value="RAL50003.1"/>
    <property type="molecule type" value="Genomic_DNA"/>
</dbReference>
<sequence>MEEQMKQCSSGEKQVESQDLPKKIKLENGEGILNVVDAKATGNSANDKMYSPLEDKDNVKGNMEEKVVKDGLINNGGNMEEQENRASEEQKLPRKRGRPTKEIREGVNDVGYGEGKNCTDQKGVEAGETRKQMRRPDNKGRIDEESRAENGDKVHVMDIKMENGSSEEEKRATEFMIIDEEEKGKENAMSTVSLSGRPRRLACQKTIESLRKLNEQERKLDEADKEERRNKKRNRGRKTGTAKVASNGQSVETLSNTEEISEAPPKSKEKRRGKAQKTYEGGREKEVDENVKENSSDAHTLQPSENGPLEPKIRMKIKDGIQVESNMCHQCQRNDKGRVVRCTNCKTKRYCEPCMKTWYPRMQEEAFAERCPVCLNNCNCKACLRLEGPVRALKENKYQVSVEEKLKYSNYILLALLPILKQINAEQLMEKEIEAKIKGVAVSELKLQKAKCKVDWRLFCNNCNTSIFDYHRSCSECKNYDLCLTCSRELRAGDLHGSEKEVIIEYIDRKLEYIHGEPRSESQTRKFKRSVRATSNENTLNHPKSSGGFSHKWKPDKTGRINCPPESMGGCNKGTLELKHLLVENHIPELLVKAAQVMEKISSNDMPEYSKQSCSCVNTINESESGKLKVRKAASREDSDDNYLYCPEAKDIKHEDLEHFRLHWLKGEPVIVSNVLETTSGLSWEPMVMWRACRQIKNLNHPLLLDVIALNCLDWCEVNVNIHQFFQEYMELRFDSYGWPKILKLKDWPPSALFEEHLPRHGAEFENCLPFKAYTDPKSGYLNLAVKLPPKSLRPDMGPKTYIAYGVHPELGRGDSVTKLHCDMSDAVNVLLHTQGTKLKPDQVLRIRERKIKHAMQDEKELLTTNDMKEESPQKNGNAYGTVEGVENGKHASEMDPKSEVDENRSGNINGSENHCDENMPSKRCLRSRVKGNRGKTEQEEQSGMEQRVKKSGKLRKNKNESQKESDPKGNDCPEIEESDNGAISDEYEESEGALWDIFRREDVPKLEAYLRKHFNEFRHIYGCRVPLVVHPIHDQSFYLTVEHKKLLKEEYGVEAWTFVQRLGDAVFIPAGCPHQVRNLKSCIKVAVDFVSPESVGECIRLTEEFRTLPHDHRAKEDKLEVKKMMIHAVDDAVKAILELKE</sequence>
<feature type="compositionally biased region" description="Basic and acidic residues" evidence="8">
    <location>
        <begin position="13"/>
        <end position="28"/>
    </location>
</feature>
<feature type="domain" description="RING-type" evidence="9">
    <location>
        <begin position="328"/>
        <end position="374"/>
    </location>
</feature>
<dbReference type="PROSITE" id="PS51184">
    <property type="entry name" value="JMJC"/>
    <property type="match status" value="1"/>
</dbReference>
<evidence type="ECO:0000256" key="1">
    <source>
        <dbReference type="ARBA" id="ARBA00004123"/>
    </source>
</evidence>
<feature type="compositionally biased region" description="Polar residues" evidence="8">
    <location>
        <begin position="1"/>
        <end position="12"/>
    </location>
</feature>
<dbReference type="AlphaFoldDB" id="A0A328E0P8"/>
<feature type="compositionally biased region" description="Acidic residues" evidence="8">
    <location>
        <begin position="974"/>
        <end position="987"/>
    </location>
</feature>
<feature type="compositionally biased region" description="Basic and acidic residues" evidence="8">
    <location>
        <begin position="864"/>
        <end position="873"/>
    </location>
</feature>
<comment type="similarity">
    <text evidence="2">Belongs to the JARID1 histone demethylase family.</text>
</comment>
<evidence type="ECO:0000259" key="10">
    <source>
        <dbReference type="PROSITE" id="PS51184"/>
    </source>
</evidence>
<keyword evidence="3" id="KW-0479">Metal-binding</keyword>
<evidence type="ECO:0000256" key="6">
    <source>
        <dbReference type="ARBA" id="ARBA00023242"/>
    </source>
</evidence>
<evidence type="ECO:0000256" key="5">
    <source>
        <dbReference type="ARBA" id="ARBA00023163"/>
    </source>
</evidence>
<feature type="compositionally biased region" description="Basic residues" evidence="8">
    <location>
        <begin position="924"/>
        <end position="934"/>
    </location>
</feature>
<reference evidence="11 12" key="1">
    <citation type="submission" date="2018-06" db="EMBL/GenBank/DDBJ databases">
        <title>The Genome of Cuscuta australis (Dodder) Provides Insight into the Evolution of Plant Parasitism.</title>
        <authorList>
            <person name="Liu H."/>
        </authorList>
    </citation>
    <scope>NUCLEOTIDE SEQUENCE [LARGE SCALE GENOMIC DNA]</scope>
    <source>
        <strain evidence="12">cv. Yunnan</strain>
        <tissue evidence="11">Vines</tissue>
    </source>
</reference>
<feature type="compositionally biased region" description="Basic and acidic residues" evidence="8">
    <location>
        <begin position="117"/>
        <end position="173"/>
    </location>
</feature>
<feature type="compositionally biased region" description="Basic and acidic residues" evidence="8">
    <location>
        <begin position="53"/>
        <end position="69"/>
    </location>
</feature>
<keyword evidence="7" id="KW-0863">Zinc-finger</keyword>
<evidence type="ECO:0000256" key="7">
    <source>
        <dbReference type="PROSITE-ProRule" id="PRU00175"/>
    </source>
</evidence>
<keyword evidence="4" id="KW-0805">Transcription regulation</keyword>
<gene>
    <name evidence="11" type="ORF">DM860_016779</name>
</gene>
<dbReference type="GO" id="GO:0003712">
    <property type="term" value="F:transcription coregulator activity"/>
    <property type="evidence" value="ECO:0007669"/>
    <property type="project" value="TreeGrafter"/>
</dbReference>
<dbReference type="SUPFAM" id="SSF57850">
    <property type="entry name" value="RING/U-box"/>
    <property type="match status" value="1"/>
</dbReference>
<dbReference type="SMART" id="SM00558">
    <property type="entry name" value="JmjC"/>
    <property type="match status" value="1"/>
</dbReference>
<feature type="compositionally biased region" description="Basic and acidic residues" evidence="8">
    <location>
        <begin position="958"/>
        <end position="972"/>
    </location>
</feature>
<protein>
    <recommendedName>
        <fullName evidence="13">JmjC domain-containing protein</fullName>
    </recommendedName>
</protein>
<keyword evidence="12" id="KW-1185">Reference proteome</keyword>
<feature type="compositionally biased region" description="Basic and acidic residues" evidence="8">
    <location>
        <begin position="887"/>
        <end position="905"/>
    </location>
</feature>
<dbReference type="InterPro" id="IPR018866">
    <property type="entry name" value="Znf-4CXXC_R1"/>
</dbReference>
<feature type="domain" description="JmjC" evidence="10">
    <location>
        <begin position="777"/>
        <end position="1107"/>
    </location>
</feature>
<accession>A0A328E0P8</accession>
<dbReference type="GO" id="GO:0008270">
    <property type="term" value="F:zinc ion binding"/>
    <property type="evidence" value="ECO:0007669"/>
    <property type="project" value="UniProtKB-KW"/>
</dbReference>
<dbReference type="PANTHER" id="PTHR12549">
    <property type="entry name" value="JMJC DOMAIN-CONTAINING HISTONE DEMETHYLATION PROTEIN"/>
    <property type="match status" value="1"/>
</dbReference>
<feature type="compositionally biased region" description="Basic residues" evidence="8">
    <location>
        <begin position="230"/>
        <end position="240"/>
    </location>
</feature>
<proteinExistence type="inferred from homology"/>
<dbReference type="GO" id="GO:0031490">
    <property type="term" value="F:chromatin DNA binding"/>
    <property type="evidence" value="ECO:0007669"/>
    <property type="project" value="TreeGrafter"/>
</dbReference>
<keyword evidence="6" id="KW-0539">Nucleus</keyword>
<feature type="compositionally biased region" description="Basic and acidic residues" evidence="8">
    <location>
        <begin position="82"/>
        <end position="92"/>
    </location>
</feature>
<dbReference type="SUPFAM" id="SSF51197">
    <property type="entry name" value="Clavaminate synthase-like"/>
    <property type="match status" value="1"/>
</dbReference>
<evidence type="ECO:0000256" key="4">
    <source>
        <dbReference type="ARBA" id="ARBA00023015"/>
    </source>
</evidence>
<feature type="compositionally biased region" description="Basic and acidic residues" evidence="8">
    <location>
        <begin position="208"/>
        <end position="229"/>
    </location>
</feature>
<dbReference type="GO" id="GO:0032454">
    <property type="term" value="F:histone H3K9 demethylase activity"/>
    <property type="evidence" value="ECO:0007669"/>
    <property type="project" value="InterPro"/>
</dbReference>
<organism evidence="11 12">
    <name type="scientific">Cuscuta australis</name>
    <dbReference type="NCBI Taxonomy" id="267555"/>
    <lineage>
        <taxon>Eukaryota</taxon>
        <taxon>Viridiplantae</taxon>
        <taxon>Streptophyta</taxon>
        <taxon>Embryophyta</taxon>
        <taxon>Tracheophyta</taxon>
        <taxon>Spermatophyta</taxon>
        <taxon>Magnoliopsida</taxon>
        <taxon>eudicotyledons</taxon>
        <taxon>Gunneridae</taxon>
        <taxon>Pentapetalae</taxon>
        <taxon>asterids</taxon>
        <taxon>lamiids</taxon>
        <taxon>Solanales</taxon>
        <taxon>Convolvulaceae</taxon>
        <taxon>Cuscuteae</taxon>
        <taxon>Cuscuta</taxon>
        <taxon>Cuscuta subgen. Grammica</taxon>
        <taxon>Cuscuta sect. Cleistogrammica</taxon>
    </lineage>
</organism>
<comment type="caution">
    <text evidence="11">The sequence shown here is derived from an EMBL/GenBank/DDBJ whole genome shotgun (WGS) entry which is preliminary data.</text>
</comment>
<evidence type="ECO:0000313" key="12">
    <source>
        <dbReference type="Proteomes" id="UP000249390"/>
    </source>
</evidence>
<dbReference type="Pfam" id="PF10497">
    <property type="entry name" value="zf-4CXXC_R1"/>
    <property type="match status" value="1"/>
</dbReference>
<dbReference type="InterPro" id="IPR045109">
    <property type="entry name" value="LSDs-like"/>
</dbReference>
<feature type="region of interest" description="Disordered" evidence="8">
    <location>
        <begin position="1"/>
        <end position="310"/>
    </location>
</feature>
<feature type="compositionally biased region" description="Polar residues" evidence="8">
    <location>
        <begin position="244"/>
        <end position="258"/>
    </location>
</feature>
<dbReference type="InterPro" id="IPR003347">
    <property type="entry name" value="JmjC_dom"/>
</dbReference>
<dbReference type="Pfam" id="PF02373">
    <property type="entry name" value="JmjC"/>
    <property type="match status" value="1"/>
</dbReference>
<dbReference type="GO" id="GO:0006357">
    <property type="term" value="P:regulation of transcription by RNA polymerase II"/>
    <property type="evidence" value="ECO:0007669"/>
    <property type="project" value="TreeGrafter"/>
</dbReference>
<comment type="subcellular location">
    <subcellularLocation>
        <location evidence="1">Nucleus</location>
    </subcellularLocation>
</comment>
<name>A0A328E0P8_9ASTE</name>
<keyword evidence="7" id="KW-0862">Zinc</keyword>
<evidence type="ECO:0008006" key="13">
    <source>
        <dbReference type="Google" id="ProtNLM"/>
    </source>
</evidence>
<feature type="compositionally biased region" description="Polar residues" evidence="8">
    <location>
        <begin position="532"/>
        <end position="548"/>
    </location>
</feature>